<dbReference type="STRING" id="1265313.HRUBRA_00484"/>
<comment type="caution">
    <text evidence="7">The sequence shown here is derived from an EMBL/GenBank/DDBJ whole genome shotgun (WGS) entry which is preliminary data.</text>
</comment>
<evidence type="ECO:0000256" key="1">
    <source>
        <dbReference type="ARBA" id="ARBA00001947"/>
    </source>
</evidence>
<dbReference type="HOGENOM" id="CLU_039228_7_0_6"/>
<dbReference type="Pfam" id="PF00962">
    <property type="entry name" value="A_deaminase"/>
    <property type="match status" value="1"/>
</dbReference>
<gene>
    <name evidence="7" type="ORF">HRUBRA_00484</name>
</gene>
<proteinExistence type="inferred from homology"/>
<dbReference type="GO" id="GO:0000034">
    <property type="term" value="F:adenine deaminase activity"/>
    <property type="evidence" value="ECO:0007669"/>
    <property type="project" value="TreeGrafter"/>
</dbReference>
<dbReference type="PANTHER" id="PTHR43114">
    <property type="entry name" value="ADENINE DEAMINASE"/>
    <property type="match status" value="1"/>
</dbReference>
<dbReference type="GO" id="GO:0005829">
    <property type="term" value="C:cytosol"/>
    <property type="evidence" value="ECO:0007669"/>
    <property type="project" value="TreeGrafter"/>
</dbReference>
<dbReference type="PATRIC" id="fig|1265313.6.peg.481"/>
<keyword evidence="8" id="KW-1185">Reference proteome</keyword>
<keyword evidence="5" id="KW-0862">Zinc</keyword>
<organism evidence="7 8">
    <name type="scientific">Pseudohaliea rubra DSM 19751</name>
    <dbReference type="NCBI Taxonomy" id="1265313"/>
    <lineage>
        <taxon>Bacteria</taxon>
        <taxon>Pseudomonadati</taxon>
        <taxon>Pseudomonadota</taxon>
        <taxon>Gammaproteobacteria</taxon>
        <taxon>Cellvibrionales</taxon>
        <taxon>Halieaceae</taxon>
        <taxon>Pseudohaliea</taxon>
    </lineage>
</organism>
<evidence type="ECO:0000256" key="3">
    <source>
        <dbReference type="ARBA" id="ARBA00022723"/>
    </source>
</evidence>
<dbReference type="GO" id="GO:0006146">
    <property type="term" value="P:adenine catabolic process"/>
    <property type="evidence" value="ECO:0007669"/>
    <property type="project" value="TreeGrafter"/>
</dbReference>
<protein>
    <submittedName>
        <fullName evidence="7">Adenosine deaminase</fullName>
        <ecNumber evidence="7">3.5.4.4</ecNumber>
    </submittedName>
</protein>
<evidence type="ECO:0000313" key="7">
    <source>
        <dbReference type="EMBL" id="KGE05011.1"/>
    </source>
</evidence>
<keyword evidence="4 7" id="KW-0378">Hydrolase</keyword>
<name>A0A095XZ34_9GAMM</name>
<dbReference type="GO" id="GO:0043103">
    <property type="term" value="P:hypoxanthine salvage"/>
    <property type="evidence" value="ECO:0007669"/>
    <property type="project" value="TreeGrafter"/>
</dbReference>
<sequence length="350" mass="37515">MEATHTASTLAERLQTLPKVELHNHLEGGAMYPDLALRLAARNGITLPFHDAESAAAYYRFSSLDQFIDILRTTVATLNTAEDYADAVERQGIEARRQNIRYHELFVTYGLVSRRGVPWEAVVEGLIEGRRRNAERHGVDTAFIIDLDRTLPGDAALAHVELALAARERAGIVGLGLDCQEAGYPAGRLKHCFAAAAEAGLPLTAHAGEDGGAASIWDALDCGVARIDHGVQAVEDPSLLAVLAEREILLTVCPLSNVALQVFPSLADHTLPQLLAAGIPLCLNSDDPPMFDSDLLTECEAVEAQFGLGEALLVELLRNAVAHSFQPAPARTQLLADFDAAATALGHDRG</sequence>
<dbReference type="Gene3D" id="3.20.20.140">
    <property type="entry name" value="Metal-dependent hydrolases"/>
    <property type="match status" value="1"/>
</dbReference>
<comment type="similarity">
    <text evidence="2">Belongs to the metallo-dependent hydrolases superfamily. Adenosine and AMP deaminases family.</text>
</comment>
<reference evidence="7 8" key="1">
    <citation type="journal article" date="2014" name="Genome Announc.">
        <title>Genome Sequence of Gammaproteobacterial Pseudohaliea rubra Type Strain DSM 19751, Isolated from Coastal Seawater of the Mediterranean Sea.</title>
        <authorList>
            <person name="Spring S."/>
            <person name="Fiebig A."/>
            <person name="Riedel T."/>
            <person name="Goker M."/>
            <person name="Klenk H.P."/>
        </authorList>
    </citation>
    <scope>NUCLEOTIDE SEQUENCE [LARGE SCALE GENOMIC DNA]</scope>
    <source>
        <strain evidence="7 8">DSM 19751</strain>
    </source>
</reference>
<accession>A0A095XZ34</accession>
<dbReference type="OrthoDB" id="105475at2"/>
<dbReference type="GO" id="GO:0046872">
    <property type="term" value="F:metal ion binding"/>
    <property type="evidence" value="ECO:0007669"/>
    <property type="project" value="UniProtKB-KW"/>
</dbReference>
<dbReference type="EMBL" id="AUVB01000013">
    <property type="protein sequence ID" value="KGE05011.1"/>
    <property type="molecule type" value="Genomic_DNA"/>
</dbReference>
<evidence type="ECO:0000256" key="4">
    <source>
        <dbReference type="ARBA" id="ARBA00022801"/>
    </source>
</evidence>
<dbReference type="EC" id="3.5.4.4" evidence="7"/>
<evidence type="ECO:0000259" key="6">
    <source>
        <dbReference type="Pfam" id="PF00962"/>
    </source>
</evidence>
<dbReference type="Proteomes" id="UP000029640">
    <property type="component" value="Unassembled WGS sequence"/>
</dbReference>
<dbReference type="InterPro" id="IPR006330">
    <property type="entry name" value="Ado/ade_deaminase"/>
</dbReference>
<dbReference type="InterPro" id="IPR032466">
    <property type="entry name" value="Metal_Hydrolase"/>
</dbReference>
<dbReference type="SUPFAM" id="SSF51556">
    <property type="entry name" value="Metallo-dependent hydrolases"/>
    <property type="match status" value="1"/>
</dbReference>
<keyword evidence="3" id="KW-0479">Metal-binding</keyword>
<dbReference type="PANTHER" id="PTHR43114:SF6">
    <property type="entry name" value="ADENINE DEAMINASE"/>
    <property type="match status" value="1"/>
</dbReference>
<evidence type="ECO:0000256" key="2">
    <source>
        <dbReference type="ARBA" id="ARBA00006676"/>
    </source>
</evidence>
<evidence type="ECO:0000313" key="8">
    <source>
        <dbReference type="Proteomes" id="UP000029640"/>
    </source>
</evidence>
<dbReference type="InterPro" id="IPR001365">
    <property type="entry name" value="A_deaminase_dom"/>
</dbReference>
<dbReference type="AlphaFoldDB" id="A0A095XZ34"/>
<comment type="cofactor">
    <cofactor evidence="1">
        <name>Zn(2+)</name>
        <dbReference type="ChEBI" id="CHEBI:29105"/>
    </cofactor>
</comment>
<dbReference type="RefSeq" id="WP_052094271.1">
    <property type="nucleotide sequence ID" value="NZ_KN234746.1"/>
</dbReference>
<feature type="domain" description="Adenosine deaminase" evidence="6">
    <location>
        <begin position="18"/>
        <end position="338"/>
    </location>
</feature>
<evidence type="ECO:0000256" key="5">
    <source>
        <dbReference type="ARBA" id="ARBA00022833"/>
    </source>
</evidence>
<dbReference type="eggNOG" id="COG1816">
    <property type="taxonomic scope" value="Bacteria"/>
</dbReference>
<dbReference type="NCBIfam" id="TIGR01430">
    <property type="entry name" value="aden_deam"/>
    <property type="match status" value="1"/>
</dbReference>